<proteinExistence type="predicted"/>
<reference evidence="7" key="1">
    <citation type="submission" date="2016-10" db="EMBL/GenBank/DDBJ databases">
        <authorList>
            <person name="Varghese N."/>
            <person name="Submissions S."/>
        </authorList>
    </citation>
    <scope>NUCLEOTIDE SEQUENCE [LARGE SCALE GENOMIC DNA]</scope>
    <source>
        <strain evidence="7">DSM 100420</strain>
    </source>
</reference>
<dbReference type="STRING" id="1244108.SAMN05444004_101278"/>
<dbReference type="GO" id="GO:0020037">
    <property type="term" value="F:heme binding"/>
    <property type="evidence" value="ECO:0007669"/>
    <property type="project" value="InterPro"/>
</dbReference>
<evidence type="ECO:0000256" key="1">
    <source>
        <dbReference type="ARBA" id="ARBA00022617"/>
    </source>
</evidence>
<evidence type="ECO:0000256" key="2">
    <source>
        <dbReference type="ARBA" id="ARBA00022723"/>
    </source>
</evidence>
<dbReference type="Gene3D" id="1.10.760.10">
    <property type="entry name" value="Cytochrome c-like domain"/>
    <property type="match status" value="1"/>
</dbReference>
<dbReference type="PROSITE" id="PS51007">
    <property type="entry name" value="CYTC"/>
    <property type="match status" value="1"/>
</dbReference>
<dbReference type="GO" id="GO:0046872">
    <property type="term" value="F:metal ion binding"/>
    <property type="evidence" value="ECO:0007669"/>
    <property type="project" value="UniProtKB-KW"/>
</dbReference>
<name>A0A1H3JBW0_9RHOB</name>
<keyword evidence="7" id="KW-1185">Reference proteome</keyword>
<gene>
    <name evidence="6" type="ORF">SAMN05444004_101278</name>
</gene>
<accession>A0A1H3JBW0</accession>
<dbReference type="Pfam" id="PF00034">
    <property type="entry name" value="Cytochrom_C"/>
    <property type="match status" value="1"/>
</dbReference>
<dbReference type="AlphaFoldDB" id="A0A1H3JBW0"/>
<keyword evidence="1 4" id="KW-0349">Heme</keyword>
<dbReference type="Proteomes" id="UP000198914">
    <property type="component" value="Unassembled WGS sequence"/>
</dbReference>
<evidence type="ECO:0000313" key="7">
    <source>
        <dbReference type="Proteomes" id="UP000198914"/>
    </source>
</evidence>
<evidence type="ECO:0000313" key="6">
    <source>
        <dbReference type="EMBL" id="SDY37453.1"/>
    </source>
</evidence>
<feature type="domain" description="Cytochrome c" evidence="5">
    <location>
        <begin position="29"/>
        <end position="129"/>
    </location>
</feature>
<evidence type="ECO:0000256" key="4">
    <source>
        <dbReference type="PROSITE-ProRule" id="PRU00433"/>
    </source>
</evidence>
<keyword evidence="3 4" id="KW-0408">Iron</keyword>
<evidence type="ECO:0000256" key="3">
    <source>
        <dbReference type="ARBA" id="ARBA00023004"/>
    </source>
</evidence>
<keyword evidence="2 4" id="KW-0479">Metal-binding</keyword>
<protein>
    <submittedName>
        <fullName evidence="6">Cytochrome C oxidase, cbb3-type, subunit III</fullName>
    </submittedName>
</protein>
<dbReference type="PROSITE" id="PS51257">
    <property type="entry name" value="PROKAR_LIPOPROTEIN"/>
    <property type="match status" value="1"/>
</dbReference>
<dbReference type="SUPFAM" id="SSF46626">
    <property type="entry name" value="Cytochrome c"/>
    <property type="match status" value="1"/>
</dbReference>
<organism evidence="6 7">
    <name type="scientific">Jannaschia faecimaris</name>
    <dbReference type="NCBI Taxonomy" id="1244108"/>
    <lineage>
        <taxon>Bacteria</taxon>
        <taxon>Pseudomonadati</taxon>
        <taxon>Pseudomonadota</taxon>
        <taxon>Alphaproteobacteria</taxon>
        <taxon>Rhodobacterales</taxon>
        <taxon>Roseobacteraceae</taxon>
        <taxon>Jannaschia</taxon>
    </lineage>
</organism>
<dbReference type="InterPro" id="IPR036909">
    <property type="entry name" value="Cyt_c-like_dom_sf"/>
</dbReference>
<dbReference type="RefSeq" id="WP_092641140.1">
    <property type="nucleotide sequence ID" value="NZ_FNPX01000001.1"/>
</dbReference>
<dbReference type="GO" id="GO:0009055">
    <property type="term" value="F:electron transfer activity"/>
    <property type="evidence" value="ECO:0007669"/>
    <property type="project" value="InterPro"/>
</dbReference>
<evidence type="ECO:0000259" key="5">
    <source>
        <dbReference type="PROSITE" id="PS51007"/>
    </source>
</evidence>
<dbReference type="InterPro" id="IPR009056">
    <property type="entry name" value="Cyt_c-like_dom"/>
</dbReference>
<dbReference type="EMBL" id="FNPX01000001">
    <property type="protein sequence ID" value="SDY37453.1"/>
    <property type="molecule type" value="Genomic_DNA"/>
</dbReference>
<dbReference type="OrthoDB" id="5514238at2"/>
<sequence>MRTPSLLAFGLMTISACVTENATPTEADIDATRGAALFAQDCAACHGAMGTGVIGPDLTTLSSRNGGAFPRDRVMATIDGLGRHEEAGGVMPEFGANGLGPTVIVEHDGLGTPVPADLLALTAFLEEIQR</sequence>